<keyword evidence="4" id="KW-0472">Membrane</keyword>
<keyword evidence="1" id="KW-0805">Transcription regulation</keyword>
<evidence type="ECO:0000313" key="6">
    <source>
        <dbReference type="EMBL" id="GGX09003.1"/>
    </source>
</evidence>
<dbReference type="Proteomes" id="UP000620127">
    <property type="component" value="Unassembled WGS sequence"/>
</dbReference>
<keyword evidence="7" id="KW-1185">Reference proteome</keyword>
<dbReference type="PANTHER" id="PTHR43280:SF29">
    <property type="entry name" value="ARAC-FAMILY TRANSCRIPTIONAL REGULATOR"/>
    <property type="match status" value="1"/>
</dbReference>
<dbReference type="SMART" id="SM00342">
    <property type="entry name" value="HTH_ARAC"/>
    <property type="match status" value="1"/>
</dbReference>
<dbReference type="EMBL" id="BMYT01000002">
    <property type="protein sequence ID" value="GGX09003.1"/>
    <property type="molecule type" value="Genomic_DNA"/>
</dbReference>
<feature type="transmembrane region" description="Helical" evidence="4">
    <location>
        <begin position="39"/>
        <end position="58"/>
    </location>
</feature>
<dbReference type="SUPFAM" id="SSF46689">
    <property type="entry name" value="Homeodomain-like"/>
    <property type="match status" value="1"/>
</dbReference>
<gene>
    <name evidence="6" type="ORF">GCM10011282_14000</name>
</gene>
<evidence type="ECO:0000256" key="3">
    <source>
        <dbReference type="ARBA" id="ARBA00023163"/>
    </source>
</evidence>
<dbReference type="Gene3D" id="1.10.10.60">
    <property type="entry name" value="Homeodomain-like"/>
    <property type="match status" value="1"/>
</dbReference>
<dbReference type="PROSITE" id="PS01124">
    <property type="entry name" value="HTH_ARAC_FAMILY_2"/>
    <property type="match status" value="1"/>
</dbReference>
<evidence type="ECO:0000256" key="2">
    <source>
        <dbReference type="ARBA" id="ARBA00023125"/>
    </source>
</evidence>
<evidence type="ECO:0000256" key="1">
    <source>
        <dbReference type="ARBA" id="ARBA00023015"/>
    </source>
</evidence>
<dbReference type="InterPro" id="IPR018060">
    <property type="entry name" value="HTH_AraC"/>
</dbReference>
<dbReference type="Pfam" id="PF12833">
    <property type="entry name" value="HTH_18"/>
    <property type="match status" value="1"/>
</dbReference>
<keyword evidence="4" id="KW-1133">Transmembrane helix</keyword>
<proteinExistence type="predicted"/>
<feature type="transmembrane region" description="Helical" evidence="4">
    <location>
        <begin position="6"/>
        <end position="27"/>
    </location>
</feature>
<name>A0ABQ2XBS4_9BURK</name>
<dbReference type="PANTHER" id="PTHR43280">
    <property type="entry name" value="ARAC-FAMILY TRANSCRIPTIONAL REGULATOR"/>
    <property type="match status" value="1"/>
</dbReference>
<sequence length="372" mass="41908">MINMTSIISHIQTANAVLCLLMAVQLLSMSAMRPTPKRLLALNCLLYAHQSLALVIMFNSNIDRSLSGFGFTRPLFAMLLGPALYLYFSCVHRQPSQIKLSDAVHFLIGILIFALLVWIKPLRAFIDLAITSSFVIYFCLIALQMRAGKRALAHLDSHAEPAYRWLVCLMIMALINITLELAVNLEMRAGVKLRESTSLLIASLAFFLINITMIVAALRRSAWLEWMYQFGQQTLQATIQVNPSAIDPELAQQTFERWQNLVKTERLHQLEFGITLAQAAKKLQMPARQLSNAINQIYGHSFSVYLNDQRIQEAQNRLIEHPDMSIIDVMQASGFSSKSNFNKEFLRVCGTSPSAYRDMHRQAASTAANELA</sequence>
<comment type="caution">
    <text evidence="6">The sequence shown here is derived from an EMBL/GenBank/DDBJ whole genome shotgun (WGS) entry which is preliminary data.</text>
</comment>
<evidence type="ECO:0000256" key="4">
    <source>
        <dbReference type="SAM" id="Phobius"/>
    </source>
</evidence>
<evidence type="ECO:0000313" key="7">
    <source>
        <dbReference type="Proteomes" id="UP000620127"/>
    </source>
</evidence>
<organism evidence="6 7">
    <name type="scientific">Undibacterium macrobrachii</name>
    <dbReference type="NCBI Taxonomy" id="1119058"/>
    <lineage>
        <taxon>Bacteria</taxon>
        <taxon>Pseudomonadati</taxon>
        <taxon>Pseudomonadota</taxon>
        <taxon>Betaproteobacteria</taxon>
        <taxon>Burkholderiales</taxon>
        <taxon>Oxalobacteraceae</taxon>
        <taxon>Undibacterium</taxon>
    </lineage>
</organism>
<feature type="transmembrane region" description="Helical" evidence="4">
    <location>
        <begin position="197"/>
        <end position="218"/>
    </location>
</feature>
<evidence type="ECO:0000259" key="5">
    <source>
        <dbReference type="PROSITE" id="PS01124"/>
    </source>
</evidence>
<feature type="transmembrane region" description="Helical" evidence="4">
    <location>
        <begin position="100"/>
        <end position="119"/>
    </location>
</feature>
<protein>
    <submittedName>
        <fullName evidence="6">AraC family transcriptional regulator</fullName>
    </submittedName>
</protein>
<feature type="transmembrane region" description="Helical" evidence="4">
    <location>
        <begin position="70"/>
        <end position="88"/>
    </location>
</feature>
<reference evidence="7" key="1">
    <citation type="journal article" date="2019" name="Int. J. Syst. Evol. Microbiol.">
        <title>The Global Catalogue of Microorganisms (GCM) 10K type strain sequencing project: providing services to taxonomists for standard genome sequencing and annotation.</title>
        <authorList>
            <consortium name="The Broad Institute Genomics Platform"/>
            <consortium name="The Broad Institute Genome Sequencing Center for Infectious Disease"/>
            <person name="Wu L."/>
            <person name="Ma J."/>
        </authorList>
    </citation>
    <scope>NUCLEOTIDE SEQUENCE [LARGE SCALE GENOMIC DNA]</scope>
    <source>
        <strain evidence="7">KCTC 23916</strain>
    </source>
</reference>
<keyword evidence="2" id="KW-0238">DNA-binding</keyword>
<feature type="transmembrane region" description="Helical" evidence="4">
    <location>
        <begin position="125"/>
        <end position="143"/>
    </location>
</feature>
<feature type="domain" description="HTH araC/xylS-type" evidence="5">
    <location>
        <begin position="256"/>
        <end position="359"/>
    </location>
</feature>
<keyword evidence="3" id="KW-0804">Transcription</keyword>
<accession>A0ABQ2XBS4</accession>
<dbReference type="InterPro" id="IPR009057">
    <property type="entry name" value="Homeodomain-like_sf"/>
</dbReference>
<keyword evidence="4" id="KW-0812">Transmembrane</keyword>
<feature type="transmembrane region" description="Helical" evidence="4">
    <location>
        <begin position="163"/>
        <end position="185"/>
    </location>
</feature>